<reference evidence="7 8" key="1">
    <citation type="submission" date="2019-08" db="EMBL/GenBank/DDBJ databases">
        <title>Complete genome sequence of Candidatus Uab amorphum.</title>
        <authorList>
            <person name="Shiratori T."/>
            <person name="Suzuki S."/>
            <person name="Kakizawa Y."/>
            <person name="Ishida K."/>
        </authorList>
    </citation>
    <scope>NUCLEOTIDE SEQUENCE [LARGE SCALE GENOMIC DNA]</scope>
    <source>
        <strain evidence="7 8">SRT547</strain>
    </source>
</reference>
<keyword evidence="4 6" id="KW-1133">Transmembrane helix</keyword>
<feature type="transmembrane region" description="Helical" evidence="6">
    <location>
        <begin position="374"/>
        <end position="394"/>
    </location>
</feature>
<feature type="transmembrane region" description="Helical" evidence="6">
    <location>
        <begin position="122"/>
        <end position="145"/>
    </location>
</feature>
<feature type="transmembrane region" description="Helical" evidence="6">
    <location>
        <begin position="226"/>
        <end position="245"/>
    </location>
</feature>
<evidence type="ECO:0000256" key="4">
    <source>
        <dbReference type="ARBA" id="ARBA00022989"/>
    </source>
</evidence>
<dbReference type="InterPro" id="IPR050833">
    <property type="entry name" value="Poly_Biosynth_Transport"/>
</dbReference>
<gene>
    <name evidence="7" type="ORF">UABAM_02530</name>
</gene>
<evidence type="ECO:0000256" key="3">
    <source>
        <dbReference type="ARBA" id="ARBA00022692"/>
    </source>
</evidence>
<dbReference type="PANTHER" id="PTHR30250">
    <property type="entry name" value="PST FAMILY PREDICTED COLANIC ACID TRANSPORTER"/>
    <property type="match status" value="1"/>
</dbReference>
<keyword evidence="8" id="KW-1185">Reference proteome</keyword>
<dbReference type="Proteomes" id="UP000326354">
    <property type="component" value="Chromosome"/>
</dbReference>
<feature type="transmembrane region" description="Helical" evidence="6">
    <location>
        <begin position="429"/>
        <end position="451"/>
    </location>
</feature>
<keyword evidence="3 6" id="KW-0812">Transmembrane</keyword>
<feature type="transmembrane region" description="Helical" evidence="6">
    <location>
        <begin position="82"/>
        <end position="110"/>
    </location>
</feature>
<dbReference type="GO" id="GO:0005886">
    <property type="term" value="C:plasma membrane"/>
    <property type="evidence" value="ECO:0007669"/>
    <property type="project" value="UniProtKB-SubCell"/>
</dbReference>
<evidence type="ECO:0000256" key="6">
    <source>
        <dbReference type="SAM" id="Phobius"/>
    </source>
</evidence>
<dbReference type="EMBL" id="AP019860">
    <property type="protein sequence ID" value="BBM84174.1"/>
    <property type="molecule type" value="Genomic_DNA"/>
</dbReference>
<accession>A0A5S9ILZ6</accession>
<feature type="transmembrane region" description="Helical" evidence="6">
    <location>
        <begin position="180"/>
        <end position="205"/>
    </location>
</feature>
<protein>
    <submittedName>
        <fullName evidence="7">Uncharacterized protein</fullName>
    </submittedName>
</protein>
<evidence type="ECO:0000313" key="7">
    <source>
        <dbReference type="EMBL" id="BBM84174.1"/>
    </source>
</evidence>
<dbReference type="Pfam" id="PF01943">
    <property type="entry name" value="Polysacc_synt"/>
    <property type="match status" value="1"/>
</dbReference>
<feature type="transmembrane region" description="Helical" evidence="6">
    <location>
        <begin position="463"/>
        <end position="486"/>
    </location>
</feature>
<organism evidence="7 8">
    <name type="scientific">Uabimicrobium amorphum</name>
    <dbReference type="NCBI Taxonomy" id="2596890"/>
    <lineage>
        <taxon>Bacteria</taxon>
        <taxon>Pseudomonadati</taxon>
        <taxon>Planctomycetota</taxon>
        <taxon>Candidatus Uabimicrobiia</taxon>
        <taxon>Candidatus Uabimicrobiales</taxon>
        <taxon>Candidatus Uabimicrobiaceae</taxon>
        <taxon>Candidatus Uabimicrobium</taxon>
    </lineage>
</organism>
<dbReference type="RefSeq" id="WP_151968344.1">
    <property type="nucleotide sequence ID" value="NZ_AP019860.1"/>
</dbReference>
<feature type="transmembrane region" description="Helical" evidence="6">
    <location>
        <begin position="265"/>
        <end position="286"/>
    </location>
</feature>
<keyword evidence="2" id="KW-1003">Cell membrane</keyword>
<dbReference type="KEGG" id="uam:UABAM_02530"/>
<feature type="transmembrane region" description="Helical" evidence="6">
    <location>
        <begin position="346"/>
        <end position="367"/>
    </location>
</feature>
<comment type="subcellular location">
    <subcellularLocation>
        <location evidence="1">Cell membrane</location>
        <topology evidence="1">Multi-pass membrane protein</topology>
    </subcellularLocation>
</comment>
<feature type="transmembrane region" description="Helical" evidence="6">
    <location>
        <begin position="157"/>
        <end position="174"/>
    </location>
</feature>
<feature type="transmembrane region" description="Helical" evidence="6">
    <location>
        <begin position="400"/>
        <end position="417"/>
    </location>
</feature>
<dbReference type="InterPro" id="IPR002797">
    <property type="entry name" value="Polysacc_synth"/>
</dbReference>
<feature type="transmembrane region" description="Helical" evidence="6">
    <location>
        <begin position="42"/>
        <end position="61"/>
    </location>
</feature>
<evidence type="ECO:0000256" key="1">
    <source>
        <dbReference type="ARBA" id="ARBA00004651"/>
    </source>
</evidence>
<sequence>MQKDIKKIGVGAFISLLGIFLRGFAKFAIVPLQIYCLGAKDFGIFITIFSIFTICIIIQRAGLHGMVKFAVENKNCPETLHAILTVSIYVPVLLGFIISFISYILCEFLLANSSSPTTNETIYLLILILPVIGAAEIPLLLTLSFETNLYLLIGREILSPLIEISSLVICLYLFPHLGVIGVIISYALGQFTMYLTGTLFFSRIAKIKNTTFQKRLQLLCQHQFSIFYWIKYCIPLAFSSILLKITQLSDLIILGFFVAPPVVTFYKTMLLICSFIQTVGSATFTVFAPMVSRYFMNEDMHTMYKLYINSTQLNMILAFPAIIATYTTSELLLSAMSFSHFSTTSLHILLIGQFIFLTTAGNGHILSMTNKSHLHFYNGLLGVVLNIVLCFLLIPSFKVIGASLTSVILIAFFSTLRTLQVAHFFKFSFFSYPITTQFFIATLNYFGLVYLSHLLPASGLLKIFEIFLLSYLIYSILYTIIFFDNVKTFINFLRKKYE</sequence>
<feature type="transmembrane region" description="Helical" evidence="6">
    <location>
        <begin position="306"/>
        <end position="326"/>
    </location>
</feature>
<evidence type="ECO:0000313" key="8">
    <source>
        <dbReference type="Proteomes" id="UP000326354"/>
    </source>
</evidence>
<dbReference type="PANTHER" id="PTHR30250:SF11">
    <property type="entry name" value="O-ANTIGEN TRANSPORTER-RELATED"/>
    <property type="match status" value="1"/>
</dbReference>
<name>A0A5S9ILZ6_UABAM</name>
<evidence type="ECO:0000256" key="5">
    <source>
        <dbReference type="ARBA" id="ARBA00023136"/>
    </source>
</evidence>
<dbReference type="AlphaFoldDB" id="A0A5S9ILZ6"/>
<dbReference type="OrthoDB" id="824226at2"/>
<feature type="transmembrane region" description="Helical" evidence="6">
    <location>
        <begin position="12"/>
        <end position="30"/>
    </location>
</feature>
<keyword evidence="5 6" id="KW-0472">Membrane</keyword>
<proteinExistence type="predicted"/>
<evidence type="ECO:0000256" key="2">
    <source>
        <dbReference type="ARBA" id="ARBA00022475"/>
    </source>
</evidence>